<dbReference type="SUPFAM" id="SSF51971">
    <property type="entry name" value="Nucleotide-binding domain"/>
    <property type="match status" value="1"/>
</dbReference>
<evidence type="ECO:0000256" key="3">
    <source>
        <dbReference type="ARBA" id="ARBA00022630"/>
    </source>
</evidence>
<dbReference type="GO" id="GO:0003884">
    <property type="term" value="F:D-amino-acid oxidase activity"/>
    <property type="evidence" value="ECO:0007669"/>
    <property type="project" value="InterPro"/>
</dbReference>
<evidence type="ECO:0000256" key="4">
    <source>
        <dbReference type="ARBA" id="ARBA00022827"/>
    </source>
</evidence>
<reference evidence="8 9" key="1">
    <citation type="submission" date="2017-05" db="EMBL/GenBank/DDBJ databases">
        <title>Draft genome sequence of Elsinoe australis.</title>
        <authorList>
            <person name="Cheng Q."/>
        </authorList>
    </citation>
    <scope>NUCLEOTIDE SEQUENCE [LARGE SCALE GENOMIC DNA]</scope>
    <source>
        <strain evidence="8 9">NL1</strain>
    </source>
</reference>
<dbReference type="Gene3D" id="3.30.9.10">
    <property type="entry name" value="D-Amino Acid Oxidase, subunit A, domain 2"/>
    <property type="match status" value="1"/>
</dbReference>
<comment type="cofactor">
    <cofactor evidence="1 6">
        <name>FAD</name>
        <dbReference type="ChEBI" id="CHEBI:57692"/>
    </cofactor>
</comment>
<comment type="similarity">
    <text evidence="2">Belongs to the DAMOX/DASOX family.</text>
</comment>
<evidence type="ECO:0000256" key="5">
    <source>
        <dbReference type="ARBA" id="ARBA00023002"/>
    </source>
</evidence>
<dbReference type="PANTHER" id="PTHR11530:SF11">
    <property type="entry name" value="D-ASPARTATE OXIDASE"/>
    <property type="match status" value="1"/>
</dbReference>
<evidence type="ECO:0000256" key="2">
    <source>
        <dbReference type="ARBA" id="ARBA00006730"/>
    </source>
</evidence>
<dbReference type="OrthoDB" id="2015447at2759"/>
<dbReference type="Proteomes" id="UP000243723">
    <property type="component" value="Unassembled WGS sequence"/>
</dbReference>
<evidence type="ECO:0000259" key="7">
    <source>
        <dbReference type="Pfam" id="PF01266"/>
    </source>
</evidence>
<feature type="binding site" evidence="6">
    <location>
        <begin position="43"/>
        <end position="44"/>
    </location>
    <ligand>
        <name>FAD</name>
        <dbReference type="ChEBI" id="CHEBI:57692"/>
    </ligand>
</feature>
<dbReference type="SUPFAM" id="SSF54373">
    <property type="entry name" value="FAD-linked reductases, C-terminal domain"/>
    <property type="match status" value="1"/>
</dbReference>
<dbReference type="STRING" id="40998.A0A2P7ZU24"/>
<keyword evidence="5" id="KW-0560">Oxidoreductase</keyword>
<evidence type="ECO:0000256" key="1">
    <source>
        <dbReference type="ARBA" id="ARBA00001974"/>
    </source>
</evidence>
<dbReference type="EMBL" id="NHZQ01000121">
    <property type="protein sequence ID" value="PSK51705.1"/>
    <property type="molecule type" value="Genomic_DNA"/>
</dbReference>
<comment type="caution">
    <text evidence="8">The sequence shown here is derived from an EMBL/GenBank/DDBJ whole genome shotgun (WGS) entry which is preliminary data.</text>
</comment>
<name>A0A2P7ZU24_9PEZI</name>
<dbReference type="Gene3D" id="3.40.50.720">
    <property type="entry name" value="NAD(P)-binding Rossmann-like Domain"/>
    <property type="match status" value="1"/>
</dbReference>
<dbReference type="InterPro" id="IPR023209">
    <property type="entry name" value="DAO"/>
</dbReference>
<dbReference type="Pfam" id="PF01266">
    <property type="entry name" value="DAO"/>
    <property type="match status" value="1"/>
</dbReference>
<feature type="domain" description="FAD dependent oxidoreductase" evidence="7">
    <location>
        <begin position="3"/>
        <end position="358"/>
    </location>
</feature>
<organism evidence="8 9">
    <name type="scientific">Elsinoe australis</name>
    <dbReference type="NCBI Taxonomy" id="40998"/>
    <lineage>
        <taxon>Eukaryota</taxon>
        <taxon>Fungi</taxon>
        <taxon>Dikarya</taxon>
        <taxon>Ascomycota</taxon>
        <taxon>Pezizomycotina</taxon>
        <taxon>Dothideomycetes</taxon>
        <taxon>Dothideomycetidae</taxon>
        <taxon>Myriangiales</taxon>
        <taxon>Elsinoaceae</taxon>
        <taxon>Elsinoe</taxon>
    </lineage>
</organism>
<dbReference type="InterPro" id="IPR006076">
    <property type="entry name" value="FAD-dep_OxRdtase"/>
</dbReference>
<keyword evidence="4 6" id="KW-0274">FAD</keyword>
<evidence type="ECO:0000313" key="8">
    <source>
        <dbReference type="EMBL" id="PSK51705.1"/>
    </source>
</evidence>
<dbReference type="GO" id="GO:0005737">
    <property type="term" value="C:cytoplasm"/>
    <property type="evidence" value="ECO:0007669"/>
    <property type="project" value="TreeGrafter"/>
</dbReference>
<evidence type="ECO:0000313" key="9">
    <source>
        <dbReference type="Proteomes" id="UP000243723"/>
    </source>
</evidence>
<dbReference type="AlphaFoldDB" id="A0A2P7ZU24"/>
<dbReference type="PANTHER" id="PTHR11530">
    <property type="entry name" value="D-AMINO ACID OXIDASE"/>
    <property type="match status" value="1"/>
</dbReference>
<dbReference type="PIRSF" id="PIRSF000189">
    <property type="entry name" value="D-aa_oxidase"/>
    <property type="match status" value="1"/>
</dbReference>
<accession>A0A2P7ZU24</accession>
<proteinExistence type="inferred from homology"/>
<keyword evidence="9" id="KW-1185">Reference proteome</keyword>
<sequence>MPHVVVLGAGVIGLQSAIYLLEAGHKVTVVASHFPGDRHAQYTSPWAGAHWRTHAGSNDLREQKWDLETYNEWNRQITSASTVQDRQTLGLKIHDSLNYWDNPPTDPIWWAPYVDSFATLPTASTTIQAINASHPSPSRIRDAATFRAIAINVPTYLLHLRTQILSKGGTFIRATIPVSSPTNDLPSSLRQTAALVHRITSSDAEVFVNATGLGAGKLCNDAACHPVKGQTVLVKGEAEAIRTRLGEGYISYVIPRPGSGTTVVGGTKEVGTWDAGTSEEVTDRILRGARALAPELLTGSDGGFEVVSVQVGFRPGRKGGARVEGERVGREGTGVVHAYGHDGAGYQNSVGVGREVVRLVEGMVGVEGRAKL</sequence>
<protein>
    <submittedName>
        <fullName evidence="8">D-amino-acid oxidase</fullName>
    </submittedName>
</protein>
<feature type="binding site" evidence="6">
    <location>
        <position position="211"/>
    </location>
    <ligand>
        <name>FAD</name>
        <dbReference type="ChEBI" id="CHEBI:57692"/>
    </ligand>
</feature>
<dbReference type="GO" id="GO:0019478">
    <property type="term" value="P:D-amino acid catabolic process"/>
    <property type="evidence" value="ECO:0007669"/>
    <property type="project" value="TreeGrafter"/>
</dbReference>
<keyword evidence="3" id="KW-0285">Flavoprotein</keyword>
<feature type="binding site" evidence="6">
    <location>
        <position position="314"/>
    </location>
    <ligand>
        <name>D-dopa</name>
        <dbReference type="ChEBI" id="CHEBI:149689"/>
    </ligand>
</feature>
<gene>
    <name evidence="8" type="ORF">B9Z65_2972</name>
</gene>
<feature type="binding site" evidence="6">
    <location>
        <position position="252"/>
    </location>
    <ligand>
        <name>D-dopa</name>
        <dbReference type="ChEBI" id="CHEBI:149689"/>
    </ligand>
</feature>
<feature type="binding site" evidence="6">
    <location>
        <position position="343"/>
    </location>
    <ligand>
        <name>D-dopa</name>
        <dbReference type="ChEBI" id="CHEBI:149689"/>
    </ligand>
</feature>
<evidence type="ECO:0000256" key="6">
    <source>
        <dbReference type="PIRSR" id="PIRSR000189-1"/>
    </source>
</evidence>
<dbReference type="GO" id="GO:0071949">
    <property type="term" value="F:FAD binding"/>
    <property type="evidence" value="ECO:0007669"/>
    <property type="project" value="InterPro"/>
</dbReference>